<organism evidence="3">
    <name type="scientific">uncultured marine group II/III euryarchaeote KM3_188_A01</name>
    <dbReference type="NCBI Taxonomy" id="1457953"/>
    <lineage>
        <taxon>Archaea</taxon>
        <taxon>Methanobacteriati</taxon>
        <taxon>Methanobacteriota</taxon>
        <taxon>environmental samples</taxon>
    </lineage>
</organism>
<keyword evidence="3" id="KW-0436">Ligase</keyword>
<sequence length="346" mass="39266">MEELRVLLTAAGCPGAAPVIRQLKQVDERSVKIIGTDIDQYKIGAHWCDRFHLVPRGTSPEFIPRLLEIIELERPHVLLPQSSSEIIAIAGNRELLEAAGTRVMVASERAVKISENKAELYSFFEDSPVKVPDFRHVSSLEQFVSSTEELGYPDNPVCFKPPFSKGSRGFRILSEDVSRKEIILKQRPFSYFISMNEFMDVFGKDDDFPELLVMEYVQGIDCTTDPLTRNGKVLLCPIKSRHNERCGLPMKFIQVESPELLESTRHIVKALDLDWIVNAQFIGEHLIELNPRISTQIFAPGLNIPYLAIKLLLEEITPDEVRACSSKINIGQASVRYYNQIFFDDN</sequence>
<dbReference type="InterPro" id="IPR013815">
    <property type="entry name" value="ATP_grasp_subdomain_1"/>
</dbReference>
<evidence type="ECO:0000256" key="1">
    <source>
        <dbReference type="ARBA" id="ARBA00001936"/>
    </source>
</evidence>
<dbReference type="GO" id="GO:0004088">
    <property type="term" value="F:carbamoyl-phosphate synthase (glutamine-hydrolyzing) activity"/>
    <property type="evidence" value="ECO:0007669"/>
    <property type="project" value="UniProtKB-EC"/>
</dbReference>
<protein>
    <submittedName>
        <fullName evidence="3">Carbamoyl-phosphate synthase large subunit (CarB, CPA2)</fullName>
        <ecNumber evidence="3">6.3.5.5</ecNumber>
    </submittedName>
</protein>
<evidence type="ECO:0000313" key="3">
    <source>
        <dbReference type="EMBL" id="AIF05864.1"/>
    </source>
</evidence>
<dbReference type="AlphaFoldDB" id="A0A075GPX8"/>
<dbReference type="InterPro" id="IPR005479">
    <property type="entry name" value="CPAse_ATP-bd"/>
</dbReference>
<proteinExistence type="predicted"/>
<dbReference type="EC" id="6.3.5.5" evidence="3"/>
<evidence type="ECO:0000259" key="2">
    <source>
        <dbReference type="PROSITE" id="PS00867"/>
    </source>
</evidence>
<dbReference type="Gene3D" id="3.40.50.20">
    <property type="match status" value="1"/>
</dbReference>
<feature type="domain" description="Carbamoyl phosphate synthase ATP-binding" evidence="2">
    <location>
        <begin position="286"/>
        <end position="293"/>
    </location>
</feature>
<dbReference type="Pfam" id="PF15632">
    <property type="entry name" value="ATPgrasp_Ter"/>
    <property type="match status" value="1"/>
</dbReference>
<comment type="cofactor">
    <cofactor evidence="1">
        <name>Mn(2+)</name>
        <dbReference type="ChEBI" id="CHEBI:29035"/>
    </cofactor>
</comment>
<gene>
    <name evidence="3" type="primary">CPA2</name>
    <name evidence="3" type="synonym">carB</name>
</gene>
<dbReference type="Gene3D" id="3.30.470.20">
    <property type="entry name" value="ATP-grasp fold, B domain"/>
    <property type="match status" value="1"/>
</dbReference>
<dbReference type="PROSITE" id="PS00867">
    <property type="entry name" value="CPSASE_2"/>
    <property type="match status" value="1"/>
</dbReference>
<dbReference type="EMBL" id="KF900752">
    <property type="protein sequence ID" value="AIF05864.1"/>
    <property type="molecule type" value="Genomic_DNA"/>
</dbReference>
<accession>A0A075GPX8</accession>
<name>A0A075GPX8_9EURY</name>
<reference evidence="3" key="1">
    <citation type="journal article" date="2014" name="Genome Biol. Evol.">
        <title>Pangenome evidence for extensive interdomain horizontal transfer affecting lineage core and shell genes in uncultured planktonic thaumarchaeota and euryarchaeota.</title>
        <authorList>
            <person name="Deschamps P."/>
            <person name="Zivanovic Y."/>
            <person name="Moreira D."/>
            <person name="Rodriguez-Valera F."/>
            <person name="Lopez-Garcia P."/>
        </authorList>
    </citation>
    <scope>NUCLEOTIDE SEQUENCE</scope>
</reference>
<dbReference type="GO" id="GO:0005524">
    <property type="term" value="F:ATP binding"/>
    <property type="evidence" value="ECO:0007669"/>
    <property type="project" value="InterPro"/>
</dbReference>
<dbReference type="SUPFAM" id="SSF56059">
    <property type="entry name" value="Glutathione synthetase ATP-binding domain-like"/>
    <property type="match status" value="1"/>
</dbReference>
<dbReference type="Gene3D" id="3.30.1490.20">
    <property type="entry name" value="ATP-grasp fold, A domain"/>
    <property type="match status" value="1"/>
</dbReference>